<accession>A0ABS5KB42</accession>
<reference evidence="2 3" key="1">
    <citation type="journal article" date="2014" name="Int. J. Syst. Evol. Microbiol.">
        <title>Carboxylicivirga gen. nov. in the family Marinilabiliaceae with two novel species, Carboxylicivirga mesophila sp. nov. and Carboxylicivirga taeanensis sp. nov., and reclassification of Cytophaga fermentans as Saccharicrinis fermentans gen. nov., comb. nov.</title>
        <authorList>
            <person name="Yang S.H."/>
            <person name="Seo H.S."/>
            <person name="Woo J.H."/>
            <person name="Oh H.M."/>
            <person name="Jang H."/>
            <person name="Lee J.H."/>
            <person name="Kim S.J."/>
            <person name="Kwon K.K."/>
        </authorList>
    </citation>
    <scope>NUCLEOTIDE SEQUENCE [LARGE SCALE GENOMIC DNA]</scope>
    <source>
        <strain evidence="2 3">JCM 18290</strain>
    </source>
</reference>
<dbReference type="Pfam" id="PF13852">
    <property type="entry name" value="DUF4197"/>
    <property type="match status" value="1"/>
</dbReference>
<evidence type="ECO:0000313" key="2">
    <source>
        <dbReference type="EMBL" id="MBS2212248.1"/>
    </source>
</evidence>
<evidence type="ECO:0000313" key="3">
    <source>
        <dbReference type="Proteomes" id="UP000721861"/>
    </source>
</evidence>
<keyword evidence="1" id="KW-0732">Signal</keyword>
<feature type="signal peptide" evidence="1">
    <location>
        <begin position="1"/>
        <end position="17"/>
    </location>
</feature>
<dbReference type="Proteomes" id="UP000721861">
    <property type="component" value="Unassembled WGS sequence"/>
</dbReference>
<name>A0ABS5KB42_9BACT</name>
<proteinExistence type="predicted"/>
<protein>
    <submittedName>
        <fullName evidence="2">DUF4197 domain-containing protein</fullName>
    </submittedName>
</protein>
<dbReference type="EMBL" id="JAGUCN010000013">
    <property type="protein sequence ID" value="MBS2212248.1"/>
    <property type="molecule type" value="Genomic_DNA"/>
</dbReference>
<dbReference type="RefSeq" id="WP_212228779.1">
    <property type="nucleotide sequence ID" value="NZ_JAGUCN010000013.1"/>
</dbReference>
<evidence type="ECO:0000256" key="1">
    <source>
        <dbReference type="SAM" id="SignalP"/>
    </source>
</evidence>
<sequence>MKKIIYILPLIILSACAELTAVIDTYNANAPLTETEVASGLKEALRVGTDSAAARLGVTNGYYGDELVKIMLPEEADIIVKNASKIPGGEKVIEDVVVHINRAAEDAAKEAGPVFWGAIREMTIADAFNILNGENDAATQYLKNNTYEKLFNLYNPKIQASLDKEIAAGISPNMSWETLTSKWNQIADNPFGKMAGLNTVNVDLDAYLTEQALNGLFIKIAQEEAQIRKDPMARVNAILERVFGSI</sequence>
<feature type="chain" id="PRO_5046621980" evidence="1">
    <location>
        <begin position="18"/>
        <end position="246"/>
    </location>
</feature>
<dbReference type="InterPro" id="IPR025245">
    <property type="entry name" value="DUF4197"/>
</dbReference>
<comment type="caution">
    <text evidence="2">The sequence shown here is derived from an EMBL/GenBank/DDBJ whole genome shotgun (WGS) entry which is preliminary data.</text>
</comment>
<dbReference type="PROSITE" id="PS51257">
    <property type="entry name" value="PROKAR_LIPOPROTEIN"/>
    <property type="match status" value="1"/>
</dbReference>
<keyword evidence="3" id="KW-1185">Reference proteome</keyword>
<organism evidence="2 3">
    <name type="scientific">Carboxylicivirga mesophila</name>
    <dbReference type="NCBI Taxonomy" id="1166478"/>
    <lineage>
        <taxon>Bacteria</taxon>
        <taxon>Pseudomonadati</taxon>
        <taxon>Bacteroidota</taxon>
        <taxon>Bacteroidia</taxon>
        <taxon>Marinilabiliales</taxon>
        <taxon>Marinilabiliaceae</taxon>
        <taxon>Carboxylicivirga</taxon>
    </lineage>
</organism>
<gene>
    <name evidence="2" type="ORF">KEM09_12590</name>
</gene>